<organism evidence="2 3">
    <name type="scientific">Occallatibacter riparius</name>
    <dbReference type="NCBI Taxonomy" id="1002689"/>
    <lineage>
        <taxon>Bacteria</taxon>
        <taxon>Pseudomonadati</taxon>
        <taxon>Acidobacteriota</taxon>
        <taxon>Terriglobia</taxon>
        <taxon>Terriglobales</taxon>
        <taxon>Acidobacteriaceae</taxon>
        <taxon>Occallatibacter</taxon>
    </lineage>
</organism>
<evidence type="ECO:0000313" key="3">
    <source>
        <dbReference type="Proteomes" id="UP001059380"/>
    </source>
</evidence>
<dbReference type="Proteomes" id="UP001059380">
    <property type="component" value="Chromosome"/>
</dbReference>
<dbReference type="RefSeq" id="WP_260796583.1">
    <property type="nucleotide sequence ID" value="NZ_CP093313.1"/>
</dbReference>
<dbReference type="KEGG" id="orp:MOP44_13570"/>
<gene>
    <name evidence="2" type="ORF">MOP44_13570</name>
</gene>
<feature type="domain" description="NAD(P)-binding" evidence="1">
    <location>
        <begin position="11"/>
        <end position="334"/>
    </location>
</feature>
<dbReference type="GO" id="GO:0008446">
    <property type="term" value="F:GDP-mannose 4,6-dehydratase activity"/>
    <property type="evidence" value="ECO:0007669"/>
    <property type="project" value="UniProtKB-EC"/>
</dbReference>
<keyword evidence="2" id="KW-0456">Lyase</keyword>
<accession>A0A9J7BWD2</accession>
<evidence type="ECO:0000313" key="2">
    <source>
        <dbReference type="EMBL" id="UWZ86944.1"/>
    </source>
</evidence>
<dbReference type="PANTHER" id="PTHR43000">
    <property type="entry name" value="DTDP-D-GLUCOSE 4,6-DEHYDRATASE-RELATED"/>
    <property type="match status" value="1"/>
</dbReference>
<dbReference type="InterPro" id="IPR036291">
    <property type="entry name" value="NAD(P)-bd_dom_sf"/>
</dbReference>
<dbReference type="EMBL" id="CP093313">
    <property type="protein sequence ID" value="UWZ86944.1"/>
    <property type="molecule type" value="Genomic_DNA"/>
</dbReference>
<evidence type="ECO:0000259" key="1">
    <source>
        <dbReference type="Pfam" id="PF16363"/>
    </source>
</evidence>
<dbReference type="Gene3D" id="3.40.50.720">
    <property type="entry name" value="NAD(P)-binding Rossmann-like Domain"/>
    <property type="match status" value="1"/>
</dbReference>
<reference evidence="2" key="1">
    <citation type="submission" date="2021-04" db="EMBL/GenBank/DDBJ databases">
        <title>Phylogenetic analysis of Acidobacteriaceae.</title>
        <authorList>
            <person name="Qiu L."/>
            <person name="Zhang Q."/>
        </authorList>
    </citation>
    <scope>NUCLEOTIDE SEQUENCE</scope>
    <source>
        <strain evidence="2">DSM 25168</strain>
    </source>
</reference>
<dbReference type="EC" id="4.2.1.47" evidence="2"/>
<dbReference type="Pfam" id="PF16363">
    <property type="entry name" value="GDP_Man_Dehyd"/>
    <property type="match status" value="1"/>
</dbReference>
<dbReference type="SUPFAM" id="SSF51735">
    <property type="entry name" value="NAD(P)-binding Rossmann-fold domains"/>
    <property type="match status" value="1"/>
</dbReference>
<proteinExistence type="predicted"/>
<name>A0A9J7BWD2_9BACT</name>
<dbReference type="AlphaFoldDB" id="A0A9J7BWD2"/>
<protein>
    <submittedName>
        <fullName evidence="2">GDP-mannose 4,6-dehydratase</fullName>
        <ecNumber evidence="2">4.2.1.47</ecNumber>
    </submittedName>
</protein>
<dbReference type="InterPro" id="IPR016040">
    <property type="entry name" value="NAD(P)-bd_dom"/>
</dbReference>
<keyword evidence="3" id="KW-1185">Reference proteome</keyword>
<sequence length="361" mass="40468">MKLDGAGRLVLITGGAGFIGSNLAERLLRSPETHVRIFDNLSRRGVEQNVEWLRGMQGGSRLEFTRGDVRDAKAVRQALEGVTDVFHLAAQVAVTTSVDDPSTDFEVNAHGTFNVLEAARRSGRRPFLLFTSTNKVYGSLDRTPTEIEGTHYRACAKGLRGVTEEEPLDFHSPYGCSKGTADQYVRDYARIYDLPTVVFRMSCIAGPRQFGNEDQGWVAHFLYSVLEGCPISIYGDGFQVRDVLHVHDLVDAMQAVRRNIERTRGQIYNLGGGQERAVSIIEMLHIMEARTGKRLKLKYCEVRPGDQPWYVADTAKLERDTGWRPKRSLADTLEAIFDFWKAKQSKSAAEPRTQVLEQEVA</sequence>